<dbReference type="EMBL" id="BSPG01000023">
    <property type="protein sequence ID" value="GLS45480.1"/>
    <property type="molecule type" value="Genomic_DNA"/>
</dbReference>
<dbReference type="NCBIfam" id="NF004826">
    <property type="entry name" value="PRK06182.1"/>
    <property type="match status" value="1"/>
</dbReference>
<dbReference type="InterPro" id="IPR002347">
    <property type="entry name" value="SDR_fam"/>
</dbReference>
<dbReference type="Proteomes" id="UP000517759">
    <property type="component" value="Unassembled WGS sequence"/>
</dbReference>
<name>A0A7W6AHF2_9HYPH</name>
<protein>
    <submittedName>
        <fullName evidence="5">NAD(P)-dependent dehydrogenase (Short-subunit alcohol dehydrogenase family)</fullName>
    </submittedName>
    <submittedName>
        <fullName evidence="4">Short-chain dehydrogenase/reductase</fullName>
    </submittedName>
</protein>
<evidence type="ECO:0000313" key="4">
    <source>
        <dbReference type="EMBL" id="GLS45480.1"/>
    </source>
</evidence>
<dbReference type="CDD" id="cd05374">
    <property type="entry name" value="17beta-HSD-like_SDR_c"/>
    <property type="match status" value="1"/>
</dbReference>
<evidence type="ECO:0000313" key="7">
    <source>
        <dbReference type="Proteomes" id="UP001156881"/>
    </source>
</evidence>
<comment type="similarity">
    <text evidence="1 3">Belongs to the short-chain dehydrogenases/reductases (SDR) family.</text>
</comment>
<dbReference type="Proteomes" id="UP001156881">
    <property type="component" value="Unassembled WGS sequence"/>
</dbReference>
<dbReference type="PANTHER" id="PTHR44169">
    <property type="entry name" value="NADPH-DEPENDENT 1-ACYLDIHYDROXYACETONE PHOSPHATE REDUCTASE"/>
    <property type="match status" value="1"/>
</dbReference>
<reference evidence="7" key="2">
    <citation type="journal article" date="2019" name="Int. J. Syst. Evol. Microbiol.">
        <title>The Global Catalogue of Microorganisms (GCM) 10K type strain sequencing project: providing services to taxonomists for standard genome sequencing and annotation.</title>
        <authorList>
            <consortium name="The Broad Institute Genomics Platform"/>
            <consortium name="The Broad Institute Genome Sequencing Center for Infectious Disease"/>
            <person name="Wu L."/>
            <person name="Ma J."/>
        </authorList>
    </citation>
    <scope>NUCLEOTIDE SEQUENCE [LARGE SCALE GENOMIC DNA]</scope>
    <source>
        <strain evidence="7">NBRC 107710</strain>
    </source>
</reference>
<dbReference type="Pfam" id="PF00106">
    <property type="entry name" value="adh_short"/>
    <property type="match status" value="1"/>
</dbReference>
<reference evidence="5 6" key="3">
    <citation type="submission" date="2020-08" db="EMBL/GenBank/DDBJ databases">
        <title>Genomic Encyclopedia of Type Strains, Phase IV (KMG-IV): sequencing the most valuable type-strain genomes for metagenomic binning, comparative biology and taxonomic classification.</title>
        <authorList>
            <person name="Goeker M."/>
        </authorList>
    </citation>
    <scope>NUCLEOTIDE SEQUENCE [LARGE SCALE GENOMIC DNA]</scope>
    <source>
        <strain evidence="5 6">DSM 24105</strain>
    </source>
</reference>
<keyword evidence="7" id="KW-1185">Reference proteome</keyword>
<dbReference type="RefSeq" id="WP_183506336.1">
    <property type="nucleotide sequence ID" value="NZ_BSPG01000023.1"/>
</dbReference>
<gene>
    <name evidence="4" type="ORF">GCM10007884_34710</name>
    <name evidence="5" type="ORF">GGR33_002909</name>
</gene>
<dbReference type="PRINTS" id="PR00081">
    <property type="entry name" value="GDHRDH"/>
</dbReference>
<dbReference type="PRINTS" id="PR00080">
    <property type="entry name" value="SDRFAMILY"/>
</dbReference>
<dbReference type="Gene3D" id="3.40.50.720">
    <property type="entry name" value="NAD(P)-binding Rossmann-like Domain"/>
    <property type="match status" value="1"/>
</dbReference>
<sequence length="272" mass="29524">MTITGKPVALITGASSGMGKDFALRLIGEGYVVYGAARRLERMGEIEAAGGHVLAMDVTQDSTMVSAIERIIGEQGRIDILINNAGYGQYGALEDVTLDDARRQMEINLFGLARLTQLCLPHMRARKFGRIFNVSSIGGRLATPLGGWYHASKFALEGYSDALRMEVRPFGIDVVVIEPGGVESEWSGIAATEAERISGQGAYAGLVAKAKTLMTSQKGAPPKAISDLIVRGLQARTPRTRYHGGMLAGTMLFLRNWLSDRMFDRLIMMALR</sequence>
<evidence type="ECO:0000256" key="2">
    <source>
        <dbReference type="ARBA" id="ARBA00023002"/>
    </source>
</evidence>
<dbReference type="InterPro" id="IPR036291">
    <property type="entry name" value="NAD(P)-bd_dom_sf"/>
</dbReference>
<dbReference type="EMBL" id="JACIDN010000005">
    <property type="protein sequence ID" value="MBB3903400.1"/>
    <property type="molecule type" value="Genomic_DNA"/>
</dbReference>
<dbReference type="PANTHER" id="PTHR44169:SF6">
    <property type="entry name" value="NADPH-DEPENDENT 1-ACYLDIHYDROXYACETONE PHOSPHATE REDUCTASE"/>
    <property type="match status" value="1"/>
</dbReference>
<evidence type="ECO:0000256" key="3">
    <source>
        <dbReference type="RuleBase" id="RU000363"/>
    </source>
</evidence>
<accession>A0A7W6AHF2</accession>
<dbReference type="AlphaFoldDB" id="A0A7W6AHF2"/>
<evidence type="ECO:0000313" key="5">
    <source>
        <dbReference type="EMBL" id="MBB3903400.1"/>
    </source>
</evidence>
<comment type="caution">
    <text evidence="5">The sequence shown here is derived from an EMBL/GenBank/DDBJ whole genome shotgun (WGS) entry which is preliminary data.</text>
</comment>
<evidence type="ECO:0000313" key="6">
    <source>
        <dbReference type="Proteomes" id="UP000517759"/>
    </source>
</evidence>
<reference evidence="4" key="1">
    <citation type="journal article" date="2014" name="Int. J. Syst. Evol. Microbiol.">
        <title>Complete genome of a new Firmicutes species belonging to the dominant human colonic microbiota ('Ruminococcus bicirculans') reveals two chromosomes and a selective capacity to utilize plant glucans.</title>
        <authorList>
            <consortium name="NISC Comparative Sequencing Program"/>
            <person name="Wegmann U."/>
            <person name="Louis P."/>
            <person name="Goesmann A."/>
            <person name="Henrissat B."/>
            <person name="Duncan S.H."/>
            <person name="Flint H.J."/>
        </authorList>
    </citation>
    <scope>NUCLEOTIDE SEQUENCE</scope>
    <source>
        <strain evidence="4">NBRC 107710</strain>
    </source>
</reference>
<dbReference type="GO" id="GO:0016491">
    <property type="term" value="F:oxidoreductase activity"/>
    <property type="evidence" value="ECO:0007669"/>
    <property type="project" value="UniProtKB-KW"/>
</dbReference>
<dbReference type="SUPFAM" id="SSF51735">
    <property type="entry name" value="NAD(P)-binding Rossmann-fold domains"/>
    <property type="match status" value="1"/>
</dbReference>
<proteinExistence type="inferred from homology"/>
<evidence type="ECO:0000256" key="1">
    <source>
        <dbReference type="ARBA" id="ARBA00006484"/>
    </source>
</evidence>
<reference evidence="4" key="4">
    <citation type="submission" date="2023-01" db="EMBL/GenBank/DDBJ databases">
        <title>Draft genome sequence of Methylobacterium brachythecii strain NBRC 107710.</title>
        <authorList>
            <person name="Sun Q."/>
            <person name="Mori K."/>
        </authorList>
    </citation>
    <scope>NUCLEOTIDE SEQUENCE</scope>
    <source>
        <strain evidence="4">NBRC 107710</strain>
    </source>
</reference>
<organism evidence="5 6">
    <name type="scientific">Methylobacterium brachythecii</name>
    <dbReference type="NCBI Taxonomy" id="1176177"/>
    <lineage>
        <taxon>Bacteria</taxon>
        <taxon>Pseudomonadati</taxon>
        <taxon>Pseudomonadota</taxon>
        <taxon>Alphaproteobacteria</taxon>
        <taxon>Hyphomicrobiales</taxon>
        <taxon>Methylobacteriaceae</taxon>
        <taxon>Methylobacterium</taxon>
    </lineage>
</organism>
<keyword evidence="2" id="KW-0560">Oxidoreductase</keyword>